<dbReference type="EMBL" id="UOFJ01000540">
    <property type="protein sequence ID" value="VAW70643.1"/>
    <property type="molecule type" value="Genomic_DNA"/>
</dbReference>
<dbReference type="SUPFAM" id="SSF49503">
    <property type="entry name" value="Cupredoxins"/>
    <property type="match status" value="2"/>
</dbReference>
<proteinExistence type="predicted"/>
<feature type="compositionally biased region" description="Low complexity" evidence="1">
    <location>
        <begin position="24"/>
        <end position="36"/>
    </location>
</feature>
<feature type="compositionally biased region" description="Pro residues" evidence="1">
    <location>
        <begin position="37"/>
        <end position="50"/>
    </location>
</feature>
<accession>A0A3B0Y2J1</accession>
<dbReference type="AlphaFoldDB" id="A0A3B0Y2J1"/>
<organism evidence="2">
    <name type="scientific">hydrothermal vent metagenome</name>
    <dbReference type="NCBI Taxonomy" id="652676"/>
    <lineage>
        <taxon>unclassified sequences</taxon>
        <taxon>metagenomes</taxon>
        <taxon>ecological metagenomes</taxon>
    </lineage>
</organism>
<protein>
    <submittedName>
        <fullName evidence="2">Diguanylate cyclase/phosphodiesterase (GGDEF &amp; EAL domains) with PAS/PAC sensor(S)</fullName>
    </submittedName>
</protein>
<dbReference type="PROSITE" id="PS51257">
    <property type="entry name" value="PROKAR_LIPOPROTEIN"/>
    <property type="match status" value="1"/>
</dbReference>
<feature type="region of interest" description="Disordered" evidence="1">
    <location>
        <begin position="20"/>
        <end position="79"/>
    </location>
</feature>
<reference evidence="2" key="1">
    <citation type="submission" date="2018-06" db="EMBL/GenBank/DDBJ databases">
        <authorList>
            <person name="Zhirakovskaya E."/>
        </authorList>
    </citation>
    <scope>NUCLEOTIDE SEQUENCE</scope>
</reference>
<sequence>MKRRNFLKIGAASLSSALTGTVLSGCGDSSSPDGGNTPPPPADPVTPPPGSGTDTPPAPDTGGGTGTTPAPDDNTIPVSSTRSYFITEGFITQPDNQAVYFRGYSLSETALDVPAQPFIVSQGDSVTVTINNTLGTDHSFVIDGIVDSGIIKAGESKTISFTVNTPGSYMFYDSLNTPYNRLSGLHGGMAVMPAGSTDELYPASPTYKQQYFWLINDIDPVWHNDMKNNLTPTTPFTPFYFTINGLSMRVPGHPDYKNTAIDAGYNPQTRIVGSIGDRALIRTLHAGLCTHSMHWHANHVEWLTRNGQILESIWEKDTILLPGDKGSIDVIYPFTPPPNALPPVTAGHFPMHLHDEMTQTAGGGLYQFGVATTIEFI</sequence>
<name>A0A3B0Y2J1_9ZZZZ</name>
<gene>
    <name evidence="2" type="ORF">MNBD_GAMMA10-3035</name>
</gene>
<dbReference type="Gene3D" id="2.60.40.420">
    <property type="entry name" value="Cupredoxins - blue copper proteins"/>
    <property type="match status" value="1"/>
</dbReference>
<dbReference type="InterPro" id="IPR008972">
    <property type="entry name" value="Cupredoxin"/>
</dbReference>
<evidence type="ECO:0000256" key="1">
    <source>
        <dbReference type="SAM" id="MobiDB-lite"/>
    </source>
</evidence>
<evidence type="ECO:0000313" key="2">
    <source>
        <dbReference type="EMBL" id="VAW70643.1"/>
    </source>
</evidence>